<dbReference type="CDD" id="cd05466">
    <property type="entry name" value="PBP2_LTTR_substrate"/>
    <property type="match status" value="1"/>
</dbReference>
<dbReference type="PATRIC" id="fig|401562.4.peg.3601"/>
<dbReference type="GO" id="GO:0003700">
    <property type="term" value="F:DNA-binding transcription factor activity"/>
    <property type="evidence" value="ECO:0007669"/>
    <property type="project" value="InterPro"/>
</dbReference>
<dbReference type="PRINTS" id="PR00039">
    <property type="entry name" value="HTHLYSR"/>
</dbReference>
<dbReference type="Gene3D" id="1.10.10.10">
    <property type="entry name" value="Winged helix-like DNA-binding domain superfamily/Winged helix DNA-binding domain"/>
    <property type="match status" value="1"/>
</dbReference>
<organism evidence="6 7">
    <name type="scientific">Aureimonas ureilytica</name>
    <dbReference type="NCBI Taxonomy" id="401562"/>
    <lineage>
        <taxon>Bacteria</taxon>
        <taxon>Pseudomonadati</taxon>
        <taxon>Pseudomonadota</taxon>
        <taxon>Alphaproteobacteria</taxon>
        <taxon>Hyphomicrobiales</taxon>
        <taxon>Aurantimonadaceae</taxon>
        <taxon>Aureimonas</taxon>
    </lineage>
</organism>
<evidence type="ECO:0000313" key="6">
    <source>
        <dbReference type="EMBL" id="KTR03548.1"/>
    </source>
</evidence>
<dbReference type="GO" id="GO:0000976">
    <property type="term" value="F:transcription cis-regulatory region binding"/>
    <property type="evidence" value="ECO:0007669"/>
    <property type="project" value="TreeGrafter"/>
</dbReference>
<dbReference type="PANTHER" id="PTHR30126">
    <property type="entry name" value="HTH-TYPE TRANSCRIPTIONAL REGULATOR"/>
    <property type="match status" value="1"/>
</dbReference>
<proteinExistence type="inferred from homology"/>
<dbReference type="PANTHER" id="PTHR30126:SF77">
    <property type="entry name" value="TRANSCRIPTIONAL REGULATORY PROTEIN"/>
    <property type="match status" value="1"/>
</dbReference>
<accession>A0A175RJG2</accession>
<keyword evidence="4" id="KW-0804">Transcription</keyword>
<feature type="domain" description="HTH lysR-type" evidence="5">
    <location>
        <begin position="1"/>
        <end position="58"/>
    </location>
</feature>
<evidence type="ECO:0000256" key="3">
    <source>
        <dbReference type="ARBA" id="ARBA00023125"/>
    </source>
</evidence>
<dbReference type="PROSITE" id="PS50931">
    <property type="entry name" value="HTH_LYSR"/>
    <property type="match status" value="1"/>
</dbReference>
<gene>
    <name evidence="6" type="ORF">NS365_18330</name>
</gene>
<dbReference type="InterPro" id="IPR005119">
    <property type="entry name" value="LysR_subst-bd"/>
</dbReference>
<dbReference type="SUPFAM" id="SSF46785">
    <property type="entry name" value="Winged helix' DNA-binding domain"/>
    <property type="match status" value="1"/>
</dbReference>
<dbReference type="RefSeq" id="WP_082684707.1">
    <property type="nucleotide sequence ID" value="NZ_LDQA01000052.1"/>
</dbReference>
<dbReference type="Gene3D" id="3.40.190.10">
    <property type="entry name" value="Periplasmic binding protein-like II"/>
    <property type="match status" value="2"/>
</dbReference>
<evidence type="ECO:0000256" key="2">
    <source>
        <dbReference type="ARBA" id="ARBA00023015"/>
    </source>
</evidence>
<evidence type="ECO:0000313" key="7">
    <source>
        <dbReference type="Proteomes" id="UP000078529"/>
    </source>
</evidence>
<comment type="similarity">
    <text evidence="1">Belongs to the LysR transcriptional regulatory family.</text>
</comment>
<dbReference type="Pfam" id="PF03466">
    <property type="entry name" value="LysR_substrate"/>
    <property type="match status" value="1"/>
</dbReference>
<comment type="caution">
    <text evidence="6">The sequence shown here is derived from an EMBL/GenBank/DDBJ whole genome shotgun (WGS) entry which is preliminary data.</text>
</comment>
<dbReference type="Proteomes" id="UP000078529">
    <property type="component" value="Unassembled WGS sequence"/>
</dbReference>
<reference evidence="6 7" key="1">
    <citation type="journal article" date="2016" name="Front. Microbiol.">
        <title>Genomic Resource of Rice Seed Associated Bacteria.</title>
        <authorList>
            <person name="Midha S."/>
            <person name="Bansal K."/>
            <person name="Sharma S."/>
            <person name="Kumar N."/>
            <person name="Patil P.P."/>
            <person name="Chaudhry V."/>
            <person name="Patil P.B."/>
        </authorList>
    </citation>
    <scope>NUCLEOTIDE SEQUENCE [LARGE SCALE GENOMIC DNA]</scope>
    <source>
        <strain evidence="6 7">NS365</strain>
    </source>
</reference>
<dbReference type="InterPro" id="IPR036390">
    <property type="entry name" value="WH_DNA-bd_sf"/>
</dbReference>
<keyword evidence="3" id="KW-0238">DNA-binding</keyword>
<dbReference type="Pfam" id="PF00126">
    <property type="entry name" value="HTH_1"/>
    <property type="match status" value="1"/>
</dbReference>
<keyword evidence="2" id="KW-0805">Transcription regulation</keyword>
<dbReference type="InterPro" id="IPR000847">
    <property type="entry name" value="LysR_HTH_N"/>
</dbReference>
<keyword evidence="7" id="KW-1185">Reference proteome</keyword>
<evidence type="ECO:0000256" key="1">
    <source>
        <dbReference type="ARBA" id="ARBA00009437"/>
    </source>
</evidence>
<name>A0A175RJG2_9HYPH</name>
<dbReference type="AlphaFoldDB" id="A0A175RJG2"/>
<dbReference type="EMBL" id="LDQA01000052">
    <property type="protein sequence ID" value="KTR03548.1"/>
    <property type="molecule type" value="Genomic_DNA"/>
</dbReference>
<sequence>MNTKFLETLIWVSRLRSFSNAAEKLCTTQAAISNRIATLERDLGVQLFERDLRSVSLTPAGERALSYAEAIVRLTAELKLGLLDRHTVRGRVSVGTIDSIVYAWLPAFLETVKSTYPDVNVDLTVDTSLNISRMMLNGEVDLALIAGPVLSQGYRNLDLCSYDCVWVAAPRLQIHTRQMALVDLIAHPIFAFSRGSQPHQRVLHMIEEVGLDPQLARILTSNSLATITRMVREGMGVALLPDVVVQEMIENEELVTLDVHGPVPRLHFHAVYREDPGNLLPTLLAQMAVDSAAKTQTLGYPAMHNV</sequence>
<protein>
    <recommendedName>
        <fullName evidence="5">HTH lysR-type domain-containing protein</fullName>
    </recommendedName>
</protein>
<dbReference type="InterPro" id="IPR036388">
    <property type="entry name" value="WH-like_DNA-bd_sf"/>
</dbReference>
<dbReference type="SUPFAM" id="SSF53850">
    <property type="entry name" value="Periplasmic binding protein-like II"/>
    <property type="match status" value="1"/>
</dbReference>
<evidence type="ECO:0000259" key="5">
    <source>
        <dbReference type="PROSITE" id="PS50931"/>
    </source>
</evidence>
<dbReference type="FunFam" id="1.10.10.10:FF:000001">
    <property type="entry name" value="LysR family transcriptional regulator"/>
    <property type="match status" value="1"/>
</dbReference>
<evidence type="ECO:0000256" key="4">
    <source>
        <dbReference type="ARBA" id="ARBA00023163"/>
    </source>
</evidence>